<keyword evidence="8" id="KW-1185">Reference proteome</keyword>
<feature type="transmembrane region" description="Helical" evidence="5">
    <location>
        <begin position="12"/>
        <end position="38"/>
    </location>
</feature>
<evidence type="ECO:0000256" key="4">
    <source>
        <dbReference type="SAM" id="MobiDB-lite"/>
    </source>
</evidence>
<sequence length="801" mass="86515">MQDETAAPSHRHAIPVLLVGGLLALIGVVLIIGGIWLAAIGGSIYYLLAGFGLAASGVLLARGRSLGAWLYVAIWLLTIIWALWEVGLNGWALIPRVVGPSVLLVLVLLILPIVEGWRWRTALGASAAFVLLLVISGFVISRVNQPHIGTLPGVIASTVADPSLLKPGTDWPAYGGSHASQRYSPLRQITPENVSRLERAWLYNTGDMPKGDPKDSKYGAETTPLKVGNTLYLCSAMNVLIALDPATGQQRWRFDPKVSDEWIPYTAACRGVAYYVTPGAAAESECAARIIEGTLDGRLIAVDARTGRPCSGFGTNGQVDIKRGMGEVYPGMVSITSPPTIVQGVVVTGHQVLDGQKRSAPSGVLQGFDAVTGAKRWAWDMVHPEWTGDPPKGQEYARGTPNMWTIASGDEALGLVYMPMGNSAVDYWSGSRRPEEKAFSTSLVALDVNTGRPRWKFQTVRNDVWDYDLGAQATLVDFPSGGGTVPALILPSKQGDIYVLDRRTGQPLFPVQNRRVPRTGVEPEQRSPTQPFSSYHTLAREDLTERDMWGMSPIDQMICRIQFRKAEYRGIYTPPTADRRFIQYPGYNGGTDWGGIAVDPVRGVIVANYNDMPNYNRLIPREQANDKKAFPRGDPRGGSMGGGHGSLDPQAGAPYAISVNPGWRLPLTGLLCKQPPYGGIRAIDMRTGRTVWDRAFGTARKNGPWGIPSMLPVTIGTPNNGGAVITAGGVLFIAAATDDLIRAIDLRTGKTIWQDVLPAGGQASPMTYEVNGKQYLVIMAGGHHFMETSIGDEVIAYALPD</sequence>
<name>A0A846M9N8_9SPHN</name>
<accession>A0A846M9N8</accession>
<evidence type="ECO:0000256" key="3">
    <source>
        <dbReference type="ARBA" id="ARBA00023002"/>
    </source>
</evidence>
<dbReference type="InterPro" id="IPR002372">
    <property type="entry name" value="PQQ_rpt_dom"/>
</dbReference>
<feature type="transmembrane region" description="Helical" evidence="5">
    <location>
        <begin position="90"/>
        <end position="114"/>
    </location>
</feature>
<comment type="similarity">
    <text evidence="2">Belongs to the bacterial PQQ dehydrogenase family.</text>
</comment>
<feature type="domain" description="Pyrrolo-quinoline quinone repeat" evidence="6">
    <location>
        <begin position="171"/>
        <end position="775"/>
    </location>
</feature>
<keyword evidence="5" id="KW-0472">Membrane</keyword>
<organism evidence="7 8">
    <name type="scientific">Sphingobium vermicomposti</name>
    <dbReference type="NCBI Taxonomy" id="529005"/>
    <lineage>
        <taxon>Bacteria</taxon>
        <taxon>Pseudomonadati</taxon>
        <taxon>Pseudomonadota</taxon>
        <taxon>Alphaproteobacteria</taxon>
        <taxon>Sphingomonadales</taxon>
        <taxon>Sphingomonadaceae</taxon>
        <taxon>Sphingobium</taxon>
    </lineage>
</organism>
<dbReference type="CDD" id="cd10280">
    <property type="entry name" value="PQQ_mGDH"/>
    <property type="match status" value="1"/>
</dbReference>
<dbReference type="SUPFAM" id="SSF50998">
    <property type="entry name" value="Quinoprotein alcohol dehydrogenase-like"/>
    <property type="match status" value="1"/>
</dbReference>
<reference evidence="7 8" key="1">
    <citation type="submission" date="2020-03" db="EMBL/GenBank/DDBJ databases">
        <title>Genomic Encyclopedia of Type Strains, Phase IV (KMG-IV): sequencing the most valuable type-strain genomes for metagenomic binning, comparative biology and taxonomic classification.</title>
        <authorList>
            <person name="Goeker M."/>
        </authorList>
    </citation>
    <scope>NUCLEOTIDE SEQUENCE [LARGE SCALE GENOMIC DNA]</scope>
    <source>
        <strain evidence="7 8">DSM 21299</strain>
    </source>
</reference>
<evidence type="ECO:0000256" key="5">
    <source>
        <dbReference type="SAM" id="Phobius"/>
    </source>
</evidence>
<keyword evidence="5" id="KW-1133">Transmembrane helix</keyword>
<dbReference type="InterPro" id="IPR017511">
    <property type="entry name" value="PQQ_mDH"/>
</dbReference>
<feature type="transmembrane region" description="Helical" evidence="5">
    <location>
        <begin position="121"/>
        <end position="140"/>
    </location>
</feature>
<evidence type="ECO:0000256" key="2">
    <source>
        <dbReference type="ARBA" id="ARBA00008156"/>
    </source>
</evidence>
<feature type="transmembrane region" description="Helical" evidence="5">
    <location>
        <begin position="44"/>
        <end position="61"/>
    </location>
</feature>
<dbReference type="PANTHER" id="PTHR32303">
    <property type="entry name" value="QUINOPROTEIN ALCOHOL DEHYDROGENASE (CYTOCHROME C)"/>
    <property type="match status" value="1"/>
</dbReference>
<evidence type="ECO:0000313" key="8">
    <source>
        <dbReference type="Proteomes" id="UP000576821"/>
    </source>
</evidence>
<dbReference type="GO" id="GO:0016020">
    <property type="term" value="C:membrane"/>
    <property type="evidence" value="ECO:0007669"/>
    <property type="project" value="InterPro"/>
</dbReference>
<evidence type="ECO:0000313" key="7">
    <source>
        <dbReference type="EMBL" id="NIJ17958.1"/>
    </source>
</evidence>
<dbReference type="InterPro" id="IPR018391">
    <property type="entry name" value="PQQ_b-propeller_rpt"/>
</dbReference>
<dbReference type="InterPro" id="IPR011047">
    <property type="entry name" value="Quinoprotein_ADH-like_sf"/>
</dbReference>
<dbReference type="Proteomes" id="UP000576821">
    <property type="component" value="Unassembled WGS sequence"/>
</dbReference>
<dbReference type="AlphaFoldDB" id="A0A846M9N8"/>
<dbReference type="Pfam" id="PF01011">
    <property type="entry name" value="PQQ"/>
    <property type="match status" value="1"/>
</dbReference>
<dbReference type="Gene3D" id="2.140.10.10">
    <property type="entry name" value="Quinoprotein alcohol dehydrogenase-like superfamily"/>
    <property type="match status" value="1"/>
</dbReference>
<feature type="region of interest" description="Disordered" evidence="4">
    <location>
        <begin position="625"/>
        <end position="647"/>
    </location>
</feature>
<protein>
    <submittedName>
        <fullName evidence="7">Quinoprotein glucose dehydrogenase</fullName>
        <ecNumber evidence="7">1.1.5.2</ecNumber>
    </submittedName>
</protein>
<dbReference type="SMART" id="SM00564">
    <property type="entry name" value="PQQ"/>
    <property type="match status" value="3"/>
</dbReference>
<feature type="compositionally biased region" description="Gly residues" evidence="4">
    <location>
        <begin position="636"/>
        <end position="645"/>
    </location>
</feature>
<keyword evidence="5" id="KW-0812">Transmembrane</keyword>
<comment type="caution">
    <text evidence="7">The sequence shown here is derived from an EMBL/GenBank/DDBJ whole genome shotgun (WGS) entry which is preliminary data.</text>
</comment>
<dbReference type="GO" id="GO:0048038">
    <property type="term" value="F:quinone binding"/>
    <property type="evidence" value="ECO:0007669"/>
    <property type="project" value="InterPro"/>
</dbReference>
<comment type="cofactor">
    <cofactor evidence="1">
        <name>pyrroloquinoline quinone</name>
        <dbReference type="ChEBI" id="CHEBI:58442"/>
    </cofactor>
</comment>
<evidence type="ECO:0000256" key="1">
    <source>
        <dbReference type="ARBA" id="ARBA00001931"/>
    </source>
</evidence>
<dbReference type="RefSeq" id="WP_167304862.1">
    <property type="nucleotide sequence ID" value="NZ_JAASQR010000004.1"/>
</dbReference>
<keyword evidence="3 7" id="KW-0560">Oxidoreductase</keyword>
<feature type="compositionally biased region" description="Basic and acidic residues" evidence="4">
    <location>
        <begin position="625"/>
        <end position="635"/>
    </location>
</feature>
<dbReference type="EMBL" id="JAASQR010000004">
    <property type="protein sequence ID" value="NIJ17958.1"/>
    <property type="molecule type" value="Genomic_DNA"/>
</dbReference>
<gene>
    <name evidence="7" type="ORF">FHS54_002958</name>
</gene>
<evidence type="ECO:0000259" key="6">
    <source>
        <dbReference type="Pfam" id="PF01011"/>
    </source>
</evidence>
<feature type="transmembrane region" description="Helical" evidence="5">
    <location>
        <begin position="68"/>
        <end position="84"/>
    </location>
</feature>
<dbReference type="PANTHER" id="PTHR32303:SF4">
    <property type="entry name" value="QUINOPROTEIN GLUCOSE DEHYDROGENASE"/>
    <property type="match status" value="1"/>
</dbReference>
<proteinExistence type="inferred from homology"/>
<dbReference type="NCBIfam" id="TIGR03074">
    <property type="entry name" value="PQQ_membr_DH"/>
    <property type="match status" value="1"/>
</dbReference>
<dbReference type="EC" id="1.1.5.2" evidence="7"/>
<dbReference type="GO" id="GO:0008876">
    <property type="term" value="F:quinoprotein glucose dehydrogenase activity"/>
    <property type="evidence" value="ECO:0007669"/>
    <property type="project" value="UniProtKB-EC"/>
</dbReference>